<dbReference type="InterPro" id="IPR013785">
    <property type="entry name" value="Aldolase_TIM"/>
</dbReference>
<evidence type="ECO:0000256" key="6">
    <source>
        <dbReference type="RuleBase" id="RU363071"/>
    </source>
</evidence>
<dbReference type="AlphaFoldDB" id="A0A058ZDW4"/>
<dbReference type="UniPathway" id="UPA00053">
    <property type="reaction ID" value="UER00084"/>
</dbReference>
<dbReference type="PANTHER" id="PTHR21337:SF0">
    <property type="entry name" value="PHOSPHO-2-DEHYDRO-3-DEOXYHEPTONATE ALDOLASE"/>
    <property type="match status" value="1"/>
</dbReference>
<name>A0A058ZDW4_FONAL</name>
<keyword evidence="6" id="KW-0057">Aromatic amino acid biosynthesis</keyword>
<dbReference type="GO" id="GO:0009423">
    <property type="term" value="P:chorismate biosynthetic process"/>
    <property type="evidence" value="ECO:0007669"/>
    <property type="project" value="UniProtKB-UniPathway"/>
</dbReference>
<protein>
    <recommendedName>
        <fullName evidence="6">Phospho-2-dehydro-3-deoxyheptonate aldolase</fullName>
        <ecNumber evidence="6">2.5.1.54</ecNumber>
    </recommendedName>
</protein>
<dbReference type="eggNOG" id="ENOG502QPP7">
    <property type="taxonomic scope" value="Eukaryota"/>
</dbReference>
<evidence type="ECO:0000256" key="4">
    <source>
        <dbReference type="ARBA" id="ARBA00047508"/>
    </source>
</evidence>
<accession>A0A058ZDW4</accession>
<evidence type="ECO:0000256" key="2">
    <source>
        <dbReference type="ARBA" id="ARBA00008911"/>
    </source>
</evidence>
<proteinExistence type="inferred from homology"/>
<feature type="binding site" evidence="5">
    <location>
        <position position="327"/>
    </location>
    <ligand>
        <name>phosphoenolpyruvate</name>
        <dbReference type="ChEBI" id="CHEBI:58702"/>
    </ligand>
</feature>
<dbReference type="EMBL" id="KB932202">
    <property type="protein sequence ID" value="KCV72146.1"/>
    <property type="molecule type" value="Genomic_DNA"/>
</dbReference>
<feature type="region of interest" description="Disordered" evidence="7">
    <location>
        <begin position="595"/>
        <end position="615"/>
    </location>
</feature>
<dbReference type="RefSeq" id="XP_009493724.1">
    <property type="nucleotide sequence ID" value="XM_009495449.1"/>
</dbReference>
<dbReference type="EC" id="2.5.1.54" evidence="6"/>
<dbReference type="GeneID" id="20526275"/>
<evidence type="ECO:0000313" key="9">
    <source>
        <dbReference type="Proteomes" id="UP000030693"/>
    </source>
</evidence>
<evidence type="ECO:0000313" key="8">
    <source>
        <dbReference type="EMBL" id="KCV72146.1"/>
    </source>
</evidence>
<dbReference type="SUPFAM" id="SSF51569">
    <property type="entry name" value="Aldolase"/>
    <property type="match status" value="2"/>
</dbReference>
<feature type="binding site" evidence="5">
    <location>
        <position position="377"/>
    </location>
    <ligand>
        <name>phosphoenolpyruvate</name>
        <dbReference type="ChEBI" id="CHEBI:58702"/>
    </ligand>
</feature>
<feature type="compositionally biased region" description="Low complexity" evidence="7">
    <location>
        <begin position="598"/>
        <end position="615"/>
    </location>
</feature>
<evidence type="ECO:0000256" key="3">
    <source>
        <dbReference type="ARBA" id="ARBA00022679"/>
    </source>
</evidence>
<reference evidence="8" key="1">
    <citation type="submission" date="2013-04" db="EMBL/GenBank/DDBJ databases">
        <title>The Genome Sequence of Fonticula alba ATCC 38817.</title>
        <authorList>
            <consortium name="The Broad Institute Genomics Platform"/>
            <person name="Russ C."/>
            <person name="Cuomo C."/>
            <person name="Burger G."/>
            <person name="Gray M.W."/>
            <person name="Holland P.W.H."/>
            <person name="King N."/>
            <person name="Lang F.B.F."/>
            <person name="Roger A.J."/>
            <person name="Ruiz-Trillo I."/>
            <person name="Brown M."/>
            <person name="Walker B."/>
            <person name="Young S."/>
            <person name="Zeng Q."/>
            <person name="Gargeya S."/>
            <person name="Fitzgerald M."/>
            <person name="Haas B."/>
            <person name="Abouelleil A."/>
            <person name="Allen A.W."/>
            <person name="Alvarado L."/>
            <person name="Arachchi H.M."/>
            <person name="Berlin A.M."/>
            <person name="Chapman S.B."/>
            <person name="Gainer-Dewar J."/>
            <person name="Goldberg J."/>
            <person name="Griggs A."/>
            <person name="Gujja S."/>
            <person name="Hansen M."/>
            <person name="Howarth C."/>
            <person name="Imamovic A."/>
            <person name="Ireland A."/>
            <person name="Larimer J."/>
            <person name="McCowan C."/>
            <person name="Murphy C."/>
            <person name="Pearson M."/>
            <person name="Poon T.W."/>
            <person name="Priest M."/>
            <person name="Roberts A."/>
            <person name="Saif S."/>
            <person name="Shea T."/>
            <person name="Sisk P."/>
            <person name="Sykes S."/>
            <person name="Wortman J."/>
            <person name="Nusbaum C."/>
            <person name="Birren B."/>
        </authorList>
    </citation>
    <scope>NUCLEOTIDE SEQUENCE [LARGE SCALE GENOMIC DNA]</scope>
    <source>
        <strain evidence="8">ATCC 38817</strain>
    </source>
</reference>
<dbReference type="Gene3D" id="3.20.20.70">
    <property type="entry name" value="Aldolase class I"/>
    <property type="match status" value="2"/>
</dbReference>
<comment type="similarity">
    <text evidence="2 6">Belongs to the class-II DAHP synthase family.</text>
</comment>
<dbReference type="InterPro" id="IPR002480">
    <property type="entry name" value="DAHP_synth_2"/>
</dbReference>
<gene>
    <name evidence="8" type="ORF">H696_01550</name>
</gene>
<dbReference type="OrthoDB" id="6271691at2759"/>
<dbReference type="Pfam" id="PF01474">
    <property type="entry name" value="DAHP_synth_2"/>
    <property type="match status" value="2"/>
</dbReference>
<evidence type="ECO:0000256" key="5">
    <source>
        <dbReference type="PIRSR" id="PIRSR602480-1"/>
    </source>
</evidence>
<dbReference type="GO" id="GO:0003849">
    <property type="term" value="F:3-deoxy-7-phosphoheptulonate synthase activity"/>
    <property type="evidence" value="ECO:0007669"/>
    <property type="project" value="UniProtKB-EC"/>
</dbReference>
<dbReference type="Proteomes" id="UP000030693">
    <property type="component" value="Unassembled WGS sequence"/>
</dbReference>
<keyword evidence="6" id="KW-0028">Amino-acid biosynthesis</keyword>
<feature type="binding site" evidence="5">
    <location>
        <position position="175"/>
    </location>
    <ligand>
        <name>phosphoenolpyruvate</name>
        <dbReference type="ChEBI" id="CHEBI:58702"/>
    </ligand>
</feature>
<organism evidence="8">
    <name type="scientific">Fonticula alba</name>
    <name type="common">Slime mold</name>
    <dbReference type="NCBI Taxonomy" id="691883"/>
    <lineage>
        <taxon>Eukaryota</taxon>
        <taxon>Rotosphaerida</taxon>
        <taxon>Fonticulaceae</taxon>
        <taxon>Fonticula</taxon>
    </lineage>
</organism>
<keyword evidence="3 6" id="KW-0808">Transferase</keyword>
<dbReference type="PANTHER" id="PTHR21337">
    <property type="entry name" value="PHOSPHO-2-DEHYDRO-3-DEOXYHEPTONATE ALDOLASE 1, 2"/>
    <property type="match status" value="1"/>
</dbReference>
<comment type="catalytic activity">
    <reaction evidence="4 6">
        <text>D-erythrose 4-phosphate + phosphoenolpyruvate + H2O = 7-phospho-2-dehydro-3-deoxy-D-arabino-heptonate + phosphate</text>
        <dbReference type="Rhea" id="RHEA:14717"/>
        <dbReference type="ChEBI" id="CHEBI:15377"/>
        <dbReference type="ChEBI" id="CHEBI:16897"/>
        <dbReference type="ChEBI" id="CHEBI:43474"/>
        <dbReference type="ChEBI" id="CHEBI:58394"/>
        <dbReference type="ChEBI" id="CHEBI:58702"/>
        <dbReference type="EC" id="2.5.1.54"/>
    </reaction>
</comment>
<keyword evidence="9" id="KW-1185">Reference proteome</keyword>
<evidence type="ECO:0000256" key="1">
    <source>
        <dbReference type="ARBA" id="ARBA00004688"/>
    </source>
</evidence>
<dbReference type="GO" id="GO:0009073">
    <property type="term" value="P:aromatic amino acid family biosynthetic process"/>
    <property type="evidence" value="ECO:0007669"/>
    <property type="project" value="UniProtKB-KW"/>
</dbReference>
<dbReference type="GO" id="GO:0008652">
    <property type="term" value="P:amino acid biosynthetic process"/>
    <property type="evidence" value="ECO:0007669"/>
    <property type="project" value="UniProtKB-KW"/>
</dbReference>
<evidence type="ECO:0000256" key="7">
    <source>
        <dbReference type="SAM" id="MobiDB-lite"/>
    </source>
</evidence>
<dbReference type="STRING" id="691883.A0A058ZDW4"/>
<comment type="pathway">
    <text evidence="1 6">Metabolic intermediate biosynthesis; chorismate biosynthesis; chorismate from D-erythrose 4-phosphate and phosphoenolpyruvate: step 1/7.</text>
</comment>
<sequence length="750" mass="78104">MVTLPAEGAWPHGWFPGLWRATSADAEIPAQQPDYTPAVVRHFRGQPMMAPGDPIQENAQADKTAAMVHGFLAGQPGLVSPASIETLSSALTGPQRAPFILHAGPCAEMFADQDGQGPSSASGLVECRATPESGCGSCRTGECPVAYAQHLNRVSDAFVAMSPGHSDAGVVRIWRGAGQYGKPRSSCFEQSPLTGERILSYRGDMINSDAPCGAARSHDPRRLVRAHEAARGALDRLGAHGYLWSPNDADSHQAIFTSHEALVLSYEESQTRVEQWASGGQLAAAYATSGHLVWVGDRTRDHPGTGPRQPSGHLLWAQGVRNPLGIKLSARVSPEALVFAIRSGLGCEQLFRPAPGVAASSQANDPLPGRAVLIIARYGARAAPRAVGQHIRILRAAGLMPGDSGPMDGDGRIFAQAHAAAAAVLGAGPRTNLLGDAPSGAFGELLGGAFRGWAPSGREVADIARVAAHRAGELCAVPDAALEVDALLGRALPRGTSLAAWPAPLLRALGQHVDEVARAAVAAARENLADSAEEAPLESPDPWLLPCRCRSCARARVHWLADPMHGNTVSISPRVDPGVLAPMSDPATAGEAVRWAVGPGSPSAPSSPMELPLAEEPAPQAGVPTAACRGCAPPPDTFRPKTRHLRALAAEVCAQHIGLGPGASLGGLHMEVAPRQVSECVDDTNEQNTAAAVFSQAWRAAARHGSQSCVACNGQASPYLTACDPRLSAGQSVFLAEMTARLLSLGPLAR</sequence>